<dbReference type="InterPro" id="IPR002772">
    <property type="entry name" value="Glyco_hydro_3_C"/>
</dbReference>
<keyword evidence="6 7" id="KW-0326">Glycosidase</keyword>
<dbReference type="GO" id="GO:0008422">
    <property type="term" value="F:beta-glucosidase activity"/>
    <property type="evidence" value="ECO:0007669"/>
    <property type="project" value="UniProtKB-EC"/>
</dbReference>
<dbReference type="SUPFAM" id="SSF51445">
    <property type="entry name" value="(Trans)glycosidases"/>
    <property type="match status" value="1"/>
</dbReference>
<dbReference type="GO" id="GO:0009251">
    <property type="term" value="P:glucan catabolic process"/>
    <property type="evidence" value="ECO:0007669"/>
    <property type="project" value="TreeGrafter"/>
</dbReference>
<dbReference type="PANTHER" id="PTHR30620">
    <property type="entry name" value="PERIPLASMIC BETA-GLUCOSIDASE-RELATED"/>
    <property type="match status" value="1"/>
</dbReference>
<dbReference type="EMBL" id="VRLW01000001">
    <property type="protein sequence ID" value="KAA1260278.1"/>
    <property type="molecule type" value="Genomic_DNA"/>
</dbReference>
<dbReference type="AlphaFoldDB" id="A0A5B1CGG2"/>
<keyword evidence="11" id="KW-1185">Reference proteome</keyword>
<comment type="caution">
    <text evidence="10">The sequence shown here is derived from an EMBL/GenBank/DDBJ whole genome shotgun (WGS) entry which is preliminary data.</text>
</comment>
<accession>A0A5B1CGG2</accession>
<evidence type="ECO:0000313" key="11">
    <source>
        <dbReference type="Proteomes" id="UP000322699"/>
    </source>
</evidence>
<dbReference type="PANTHER" id="PTHR30620:SF16">
    <property type="entry name" value="LYSOSOMAL BETA GLUCOSIDASE"/>
    <property type="match status" value="1"/>
</dbReference>
<keyword evidence="5 7" id="KW-0378">Hydrolase</keyword>
<dbReference type="Gene3D" id="3.20.20.300">
    <property type="entry name" value="Glycoside hydrolase, family 3, N-terminal domain"/>
    <property type="match status" value="1"/>
</dbReference>
<evidence type="ECO:0000256" key="1">
    <source>
        <dbReference type="ARBA" id="ARBA00000448"/>
    </source>
</evidence>
<keyword evidence="4" id="KW-0732">Signal</keyword>
<gene>
    <name evidence="10" type="primary">bglX_2</name>
    <name evidence="10" type="ORF">LF1_28170</name>
</gene>
<dbReference type="InterPro" id="IPR001764">
    <property type="entry name" value="Glyco_hydro_3_N"/>
</dbReference>
<comment type="similarity">
    <text evidence="2 7">Belongs to the glycosyl hydrolase 3 family.</text>
</comment>
<dbReference type="PRINTS" id="PR00133">
    <property type="entry name" value="GLHYDRLASE3"/>
</dbReference>
<reference evidence="10 11" key="1">
    <citation type="submission" date="2019-08" db="EMBL/GenBank/DDBJ databases">
        <title>Deep-cultivation of Planctomycetes and their phenomic and genomic characterization uncovers novel biology.</title>
        <authorList>
            <person name="Wiegand S."/>
            <person name="Jogler M."/>
            <person name="Boedeker C."/>
            <person name="Pinto D."/>
            <person name="Vollmers J."/>
            <person name="Rivas-Marin E."/>
            <person name="Kohn T."/>
            <person name="Peeters S.H."/>
            <person name="Heuer A."/>
            <person name="Rast P."/>
            <person name="Oberbeckmann S."/>
            <person name="Bunk B."/>
            <person name="Jeske O."/>
            <person name="Meyerdierks A."/>
            <person name="Storesund J.E."/>
            <person name="Kallscheuer N."/>
            <person name="Luecker S."/>
            <person name="Lage O.M."/>
            <person name="Pohl T."/>
            <person name="Merkel B.J."/>
            <person name="Hornburger P."/>
            <person name="Mueller R.-W."/>
            <person name="Bruemmer F."/>
            <person name="Labrenz M."/>
            <person name="Spormann A.M."/>
            <person name="Op Den Camp H."/>
            <person name="Overmann J."/>
            <person name="Amann R."/>
            <person name="Jetten M.S.M."/>
            <person name="Mascher T."/>
            <person name="Medema M.H."/>
            <person name="Devos D.P."/>
            <person name="Kaster A.-K."/>
            <person name="Ovreas L."/>
            <person name="Rohde M."/>
            <person name="Galperin M.Y."/>
            <person name="Jogler C."/>
        </authorList>
    </citation>
    <scope>NUCLEOTIDE SEQUENCE [LARGE SCALE GENOMIC DNA]</scope>
    <source>
        <strain evidence="10 11">LF1</strain>
    </source>
</reference>
<dbReference type="PROSITE" id="PS00775">
    <property type="entry name" value="GLYCOSYL_HYDROL_F3"/>
    <property type="match status" value="1"/>
</dbReference>
<dbReference type="Pfam" id="PF01915">
    <property type="entry name" value="Glyco_hydro_3_C"/>
    <property type="match status" value="1"/>
</dbReference>
<evidence type="ECO:0000256" key="4">
    <source>
        <dbReference type="ARBA" id="ARBA00022729"/>
    </source>
</evidence>
<feature type="domain" description="Glycoside hydrolase family 3 C-terminal" evidence="9">
    <location>
        <begin position="428"/>
        <end position="629"/>
    </location>
</feature>
<dbReference type="Gene3D" id="3.40.50.1700">
    <property type="entry name" value="Glycoside hydrolase family 3 C-terminal domain"/>
    <property type="match status" value="1"/>
</dbReference>
<proteinExistence type="inferred from homology"/>
<evidence type="ECO:0000313" key="10">
    <source>
        <dbReference type="EMBL" id="KAA1260278.1"/>
    </source>
</evidence>
<evidence type="ECO:0000259" key="9">
    <source>
        <dbReference type="Pfam" id="PF01915"/>
    </source>
</evidence>
<name>A0A5B1CGG2_9BACT</name>
<comment type="catalytic activity">
    <reaction evidence="1">
        <text>Hydrolysis of terminal, non-reducing beta-D-glucosyl residues with release of beta-D-glucose.</text>
        <dbReference type="EC" id="3.2.1.21"/>
    </reaction>
</comment>
<sequence>MNYARNFNARNFKARNFNARYISMRLFQSAAFLFASCLLISPLVAEELPLQKHDTVARSILAKMTTDEKIGQMIQADTAGLVDPKDVADYHLGSILSGGGSDPAAGNSLQNWTQLYESLQQRAVSTRLGIPILFGIDAVHGHNNVLEAVVFPHNIGLGCSGNADLVQEIGRMTALEMRASGIHWTFAPCVTVPRDERWGRTYEGFSEDPDLVARLGVASLKGLQGDNVSDPTSVLGCAKHFAGDGGTIPGTGKNGWGWDQGDTKVDEETFRRVHLSTYPPVIAAGALTIMPSYSSWNGLKCSGNKYLLTDVLKKEFGFEGFLISDWEAIKQVDPDFKTAIGISINAGMDMAMEPTAYREFYDNLKALVQEGTVPMSRIDDAVLRILKVKAAMGLFADDYDYRANPELQQNFGSEEHRTVARQAVRESLVLLKNDGTFPVDKTAKRIHVAGAAADDLGIQCGGWTIDWQGKSGDVTSGGTTVLDAIKSSVGPDTEVTFSADGAGAEGADVAIIVIGEQPYAEFEGDNKELELSAENQAVVQTVHDSGTPTVTVLFSGRPMIINESLENSDAFIAAWLPGTEGLGVTDILFGDHKPTGKLSFTWPRSIDQLPINHNDGKTNPLFPFGFGLTE</sequence>
<dbReference type="Pfam" id="PF00933">
    <property type="entry name" value="Glyco_hydro_3"/>
    <property type="match status" value="1"/>
</dbReference>
<evidence type="ECO:0000256" key="3">
    <source>
        <dbReference type="ARBA" id="ARBA00012744"/>
    </source>
</evidence>
<dbReference type="InterPro" id="IPR019800">
    <property type="entry name" value="Glyco_hydro_3_AS"/>
</dbReference>
<feature type="domain" description="Glycoside hydrolase family 3 N-terminal" evidence="8">
    <location>
        <begin position="65"/>
        <end position="388"/>
    </location>
</feature>
<evidence type="ECO:0000256" key="2">
    <source>
        <dbReference type="ARBA" id="ARBA00005336"/>
    </source>
</evidence>
<protein>
    <recommendedName>
        <fullName evidence="3">beta-glucosidase</fullName>
        <ecNumber evidence="3">3.2.1.21</ecNumber>
    </recommendedName>
</protein>
<dbReference type="Proteomes" id="UP000322699">
    <property type="component" value="Unassembled WGS sequence"/>
</dbReference>
<evidence type="ECO:0000256" key="7">
    <source>
        <dbReference type="RuleBase" id="RU361161"/>
    </source>
</evidence>
<dbReference type="InterPro" id="IPR051915">
    <property type="entry name" value="Cellulose_Degrad_GH3"/>
</dbReference>
<dbReference type="SUPFAM" id="SSF52279">
    <property type="entry name" value="Beta-D-glucan exohydrolase, C-terminal domain"/>
    <property type="match status" value="1"/>
</dbReference>
<dbReference type="FunFam" id="3.40.50.1700:FF:000002">
    <property type="entry name" value="Glycosyl hydrolase family protein"/>
    <property type="match status" value="1"/>
</dbReference>
<dbReference type="EC" id="3.2.1.21" evidence="3"/>
<evidence type="ECO:0000256" key="5">
    <source>
        <dbReference type="ARBA" id="ARBA00022801"/>
    </source>
</evidence>
<dbReference type="InterPro" id="IPR036962">
    <property type="entry name" value="Glyco_hydro_3_N_sf"/>
</dbReference>
<evidence type="ECO:0000256" key="6">
    <source>
        <dbReference type="ARBA" id="ARBA00023295"/>
    </source>
</evidence>
<dbReference type="InterPro" id="IPR036881">
    <property type="entry name" value="Glyco_hydro_3_C_sf"/>
</dbReference>
<organism evidence="10 11">
    <name type="scientific">Rubripirellula obstinata</name>
    <dbReference type="NCBI Taxonomy" id="406547"/>
    <lineage>
        <taxon>Bacteria</taxon>
        <taxon>Pseudomonadati</taxon>
        <taxon>Planctomycetota</taxon>
        <taxon>Planctomycetia</taxon>
        <taxon>Pirellulales</taxon>
        <taxon>Pirellulaceae</taxon>
        <taxon>Rubripirellula</taxon>
    </lineage>
</organism>
<dbReference type="InterPro" id="IPR017853">
    <property type="entry name" value="GH"/>
</dbReference>
<evidence type="ECO:0000259" key="8">
    <source>
        <dbReference type="Pfam" id="PF00933"/>
    </source>
</evidence>